<dbReference type="EMBL" id="JAPUUL010002717">
    <property type="protein sequence ID" value="KAJ8124859.1"/>
    <property type="molecule type" value="Genomic_DNA"/>
</dbReference>
<proteinExistence type="predicted"/>
<dbReference type="Proteomes" id="UP001153332">
    <property type="component" value="Unassembled WGS sequence"/>
</dbReference>
<protein>
    <submittedName>
        <fullName evidence="1">Uncharacterized protein</fullName>
    </submittedName>
</protein>
<reference evidence="1" key="1">
    <citation type="submission" date="2022-12" db="EMBL/GenBank/DDBJ databases">
        <title>Genome Sequence of Lasiodiplodia mahajangana.</title>
        <authorList>
            <person name="Buettner E."/>
        </authorList>
    </citation>
    <scope>NUCLEOTIDE SEQUENCE</scope>
    <source>
        <strain evidence="1">VT137</strain>
    </source>
</reference>
<evidence type="ECO:0000313" key="1">
    <source>
        <dbReference type="EMBL" id="KAJ8124859.1"/>
    </source>
</evidence>
<accession>A0ACC2JBQ8</accession>
<keyword evidence="2" id="KW-1185">Reference proteome</keyword>
<comment type="caution">
    <text evidence="1">The sequence shown here is derived from an EMBL/GenBank/DDBJ whole genome shotgun (WGS) entry which is preliminary data.</text>
</comment>
<name>A0ACC2JBQ8_9PEZI</name>
<sequence>MNPIDFTRIHLAGCVYRQPAFPALVMSTSAASSSGSPPSSPWAERFPWKDTTVTLDGITHSFLAPQNPRIEDPKYYDQKPDRTKDHDPRSNKEIDYVLRGEKLQRARLWGVQTWQLAALNRRVVLSTKGDYIVVSGAQRRSLGARVRDRLNQLRISSSAFSSSVRSRVSSTSRQQSRMPDTPPQRPRAPGMPVLRSQRLATPSYEGPDFQVYEQERIRVNETEWYPFLKKERWFDWVQFSLETGESNPNKTWSVDDAQIWDALSVSLELANRMLKALVKDQHSGAITRRSAAEMERRLTKLLSKHIWGFSIHAHAHAVTDFGFRVEGRDRPYSSITTLNIRKLEAILNPDLTLSERCMAQVDLTITIVHELMHGIWQGRARNDDDYDGNLWKRGGYLDGEGFNECGHYMENLFFGGLAELLPIFSDAEAGRPLPTLMFGFRKWPDPLERGDTPADARASFLQDGARVRVYPVSSSWPTKMLAESFWGDRNYPNKSDNFFHRSQLFASTARLTITRGRGRDLGEWTKAQVRRDPNPPDDPFHYPENDDVVGDWNDQNNLWVHIRASWYDTASGEWNRSAWSKEKLRRILSRFEDSFAQKNHLECAHISELFLAAIDWTSGHEHFAARMPNKRLLMAASLPLRSRELHRIERPGREWTIEHAPSEKASAAGHGTMIYTAPDNDKPERRSVGVSRFWQAALPGGAGEIQSFTQLDYLESLEEMMSFIMTRGALIHQAFARAIWSAKADLAEDRGNLAACYPGRGHTLRWASNWSFKFPEYDPTIIVYDTARKRWRGGDSSVTRVIESLVLYFSNL</sequence>
<gene>
    <name evidence="1" type="ORF">O1611_g8781</name>
</gene>
<organism evidence="1 2">
    <name type="scientific">Lasiodiplodia mahajangana</name>
    <dbReference type="NCBI Taxonomy" id="1108764"/>
    <lineage>
        <taxon>Eukaryota</taxon>
        <taxon>Fungi</taxon>
        <taxon>Dikarya</taxon>
        <taxon>Ascomycota</taxon>
        <taxon>Pezizomycotina</taxon>
        <taxon>Dothideomycetes</taxon>
        <taxon>Dothideomycetes incertae sedis</taxon>
        <taxon>Botryosphaeriales</taxon>
        <taxon>Botryosphaeriaceae</taxon>
        <taxon>Lasiodiplodia</taxon>
    </lineage>
</organism>
<evidence type="ECO:0000313" key="2">
    <source>
        <dbReference type="Proteomes" id="UP001153332"/>
    </source>
</evidence>